<proteinExistence type="predicted"/>
<evidence type="ECO:0000313" key="2">
    <source>
        <dbReference type="Proteomes" id="UP000054359"/>
    </source>
</evidence>
<dbReference type="OrthoDB" id="6582261at2759"/>
<name>A0A087TVL7_STEMI</name>
<evidence type="ECO:0000313" key="1">
    <source>
        <dbReference type="EMBL" id="KFM69156.1"/>
    </source>
</evidence>
<reference evidence="1 2" key="1">
    <citation type="submission" date="2013-11" db="EMBL/GenBank/DDBJ databases">
        <title>Genome sequencing of Stegodyphus mimosarum.</title>
        <authorList>
            <person name="Bechsgaard J."/>
        </authorList>
    </citation>
    <scope>NUCLEOTIDE SEQUENCE [LARGE SCALE GENOMIC DNA]</scope>
</reference>
<accession>A0A087TVL7</accession>
<organism evidence="1 2">
    <name type="scientific">Stegodyphus mimosarum</name>
    <name type="common">African social velvet spider</name>
    <dbReference type="NCBI Taxonomy" id="407821"/>
    <lineage>
        <taxon>Eukaryota</taxon>
        <taxon>Metazoa</taxon>
        <taxon>Ecdysozoa</taxon>
        <taxon>Arthropoda</taxon>
        <taxon>Chelicerata</taxon>
        <taxon>Arachnida</taxon>
        <taxon>Araneae</taxon>
        <taxon>Araneomorphae</taxon>
        <taxon>Entelegynae</taxon>
        <taxon>Eresoidea</taxon>
        <taxon>Eresidae</taxon>
        <taxon>Stegodyphus</taxon>
    </lineage>
</organism>
<keyword evidence="2" id="KW-1185">Reference proteome</keyword>
<gene>
    <name evidence="1" type="ORF">X975_22809</name>
</gene>
<protein>
    <submittedName>
        <fullName evidence="1">Uncharacterized protein</fullName>
    </submittedName>
</protein>
<feature type="non-terminal residue" evidence="1">
    <location>
        <position position="96"/>
    </location>
</feature>
<dbReference type="Proteomes" id="UP000054359">
    <property type="component" value="Unassembled WGS sequence"/>
</dbReference>
<dbReference type="AlphaFoldDB" id="A0A087TVL7"/>
<dbReference type="EMBL" id="KK116948">
    <property type="protein sequence ID" value="KFM69156.1"/>
    <property type="molecule type" value="Genomic_DNA"/>
</dbReference>
<sequence length="96" mass="11466">MVESSIRIFKGIVLERCKAFNMCSLVEFVCLVIEKYYMKRMLEFANHRIMKPLCMAYKLQTKAKDLDVHPIDENKYYVSSENEKTFYTVLQDMEMC</sequence>